<gene>
    <name evidence="5" type="ORF">MVEN_00774000</name>
</gene>
<dbReference type="SMART" id="SM00173">
    <property type="entry name" value="RAS"/>
    <property type="match status" value="1"/>
</dbReference>
<evidence type="ECO:0000313" key="5">
    <source>
        <dbReference type="EMBL" id="KAF7360438.1"/>
    </source>
</evidence>
<dbReference type="Gene3D" id="3.40.50.300">
    <property type="entry name" value="P-loop containing nucleotide triphosphate hydrolases"/>
    <property type="match status" value="1"/>
</dbReference>
<dbReference type="Proteomes" id="UP000620124">
    <property type="component" value="Unassembled WGS sequence"/>
</dbReference>
<dbReference type="GO" id="GO:0007264">
    <property type="term" value="P:small GTPase-mediated signal transduction"/>
    <property type="evidence" value="ECO:0007669"/>
    <property type="project" value="InterPro"/>
</dbReference>
<dbReference type="PROSITE" id="PS51419">
    <property type="entry name" value="RAB"/>
    <property type="match status" value="1"/>
</dbReference>
<dbReference type="PRINTS" id="PR00449">
    <property type="entry name" value="RASTRNSFRMNG"/>
</dbReference>
<dbReference type="SUPFAM" id="SSF52540">
    <property type="entry name" value="P-loop containing nucleoside triphosphate hydrolases"/>
    <property type="match status" value="1"/>
</dbReference>
<comment type="caution">
    <text evidence="5">The sequence shown here is derived from an EMBL/GenBank/DDBJ whole genome shotgun (WGS) entry which is preliminary data.</text>
</comment>
<accession>A0A8H6YFW6</accession>
<comment type="similarity">
    <text evidence="1">Belongs to the small GTPase superfamily. Rho family.</text>
</comment>
<evidence type="ECO:0000256" key="1">
    <source>
        <dbReference type="ARBA" id="ARBA00010142"/>
    </source>
</evidence>
<keyword evidence="3" id="KW-0547">Nucleotide-binding</keyword>
<dbReference type="Pfam" id="PF00071">
    <property type="entry name" value="Ras"/>
    <property type="match status" value="1"/>
</dbReference>
<dbReference type="InterPro" id="IPR001806">
    <property type="entry name" value="Small_GTPase"/>
</dbReference>
<dbReference type="GO" id="GO:0005525">
    <property type="term" value="F:GTP binding"/>
    <property type="evidence" value="ECO:0007669"/>
    <property type="project" value="UniProtKB-KW"/>
</dbReference>
<evidence type="ECO:0000256" key="3">
    <source>
        <dbReference type="ARBA" id="ARBA00022741"/>
    </source>
</evidence>
<organism evidence="5 6">
    <name type="scientific">Mycena venus</name>
    <dbReference type="NCBI Taxonomy" id="2733690"/>
    <lineage>
        <taxon>Eukaryota</taxon>
        <taxon>Fungi</taxon>
        <taxon>Dikarya</taxon>
        <taxon>Basidiomycota</taxon>
        <taxon>Agaricomycotina</taxon>
        <taxon>Agaricomycetes</taxon>
        <taxon>Agaricomycetidae</taxon>
        <taxon>Agaricales</taxon>
        <taxon>Marasmiineae</taxon>
        <taxon>Mycenaceae</taxon>
        <taxon>Mycena</taxon>
    </lineage>
</organism>
<dbReference type="EMBL" id="JACAZI010000005">
    <property type="protein sequence ID" value="KAF7360438.1"/>
    <property type="molecule type" value="Genomic_DNA"/>
</dbReference>
<dbReference type="PROSITE" id="PS51420">
    <property type="entry name" value="RHO"/>
    <property type="match status" value="1"/>
</dbReference>
<dbReference type="InterPro" id="IPR003578">
    <property type="entry name" value="Small_GTPase_Rho"/>
</dbReference>
<dbReference type="SMART" id="SM00174">
    <property type="entry name" value="RHO"/>
    <property type="match status" value="1"/>
</dbReference>
<keyword evidence="4" id="KW-0342">GTP-binding</keyword>
<dbReference type="AlphaFoldDB" id="A0A8H6YFW6"/>
<proteinExistence type="inferred from homology"/>
<dbReference type="InterPro" id="IPR027417">
    <property type="entry name" value="P-loop_NTPase"/>
</dbReference>
<dbReference type="PANTHER" id="PTHR24072">
    <property type="entry name" value="RHO FAMILY GTPASE"/>
    <property type="match status" value="1"/>
</dbReference>
<dbReference type="SMART" id="SM00175">
    <property type="entry name" value="RAB"/>
    <property type="match status" value="1"/>
</dbReference>
<evidence type="ECO:0000256" key="2">
    <source>
        <dbReference type="ARBA" id="ARBA00022481"/>
    </source>
</evidence>
<evidence type="ECO:0000256" key="4">
    <source>
        <dbReference type="ARBA" id="ARBA00023134"/>
    </source>
</evidence>
<dbReference type="NCBIfam" id="TIGR00231">
    <property type="entry name" value="small_GTP"/>
    <property type="match status" value="1"/>
</dbReference>
<keyword evidence="2" id="KW-0488">Methylation</keyword>
<name>A0A8H6YFW6_9AGAR</name>
<evidence type="ECO:0000313" key="6">
    <source>
        <dbReference type="Proteomes" id="UP000620124"/>
    </source>
</evidence>
<reference evidence="5" key="1">
    <citation type="submission" date="2020-05" db="EMBL/GenBank/DDBJ databases">
        <title>Mycena genomes resolve the evolution of fungal bioluminescence.</title>
        <authorList>
            <person name="Tsai I.J."/>
        </authorList>
    </citation>
    <scope>NUCLEOTIDE SEQUENCE</scope>
    <source>
        <strain evidence="5">CCC161011</strain>
    </source>
</reference>
<dbReference type="OrthoDB" id="2856475at2759"/>
<sequence>MFSSTKKLVMLGDGAVGKTSMLVTYITKVFPSEYVPSVFDTCDFTVKFDGETHTLALFDTGGGEDYGRLRPLSYPQTDVFLICFKVTWPASFENIRDKWVPEVRHYCPDVPFLIVATQIDLRDDVKVVEKLARQKQRLVTTEEGETLAQQLGAAKYVECSALTQMGLKNVYDQAIIATLKWPVDKPKPQRGAKCIVI</sequence>
<keyword evidence="6" id="KW-1185">Reference proteome</keyword>
<dbReference type="GO" id="GO:0003924">
    <property type="term" value="F:GTPase activity"/>
    <property type="evidence" value="ECO:0007669"/>
    <property type="project" value="InterPro"/>
</dbReference>
<dbReference type="InterPro" id="IPR005225">
    <property type="entry name" value="Small_GTP-bd"/>
</dbReference>
<dbReference type="FunFam" id="3.40.50.300:FF:001179">
    <property type="entry name" value="Rho family GTPase"/>
    <property type="match status" value="1"/>
</dbReference>
<dbReference type="PROSITE" id="PS51421">
    <property type="entry name" value="RAS"/>
    <property type="match status" value="1"/>
</dbReference>
<protein>
    <submittedName>
        <fullName evidence="5">Small GTPase Cdc42</fullName>
    </submittedName>
</protein>